<accession>A0A9C6XBG0</accession>
<dbReference type="InterPro" id="IPR001810">
    <property type="entry name" value="F-box_dom"/>
</dbReference>
<feature type="non-terminal residue" evidence="3">
    <location>
        <position position="383"/>
    </location>
</feature>
<dbReference type="OrthoDB" id="10036898at2759"/>
<reference evidence="3" key="1">
    <citation type="submission" date="2025-08" db="UniProtKB">
        <authorList>
            <consortium name="RefSeq"/>
        </authorList>
    </citation>
    <scope>IDENTIFICATION</scope>
    <source>
        <tissue evidence="3">Whole organism</tissue>
    </source>
</reference>
<evidence type="ECO:0000313" key="3">
    <source>
        <dbReference type="RefSeq" id="XP_052133036.1"/>
    </source>
</evidence>
<proteinExistence type="predicted"/>
<evidence type="ECO:0000259" key="1">
    <source>
        <dbReference type="PROSITE" id="PS50181"/>
    </source>
</evidence>
<dbReference type="Pfam" id="PF12937">
    <property type="entry name" value="F-box-like"/>
    <property type="match status" value="1"/>
</dbReference>
<name>A0A9C6XBG0_FRAOC</name>
<dbReference type="Proteomes" id="UP000504606">
    <property type="component" value="Unplaced"/>
</dbReference>
<dbReference type="KEGG" id="foc:127752257"/>
<dbReference type="PROSITE" id="PS50181">
    <property type="entry name" value="FBOX"/>
    <property type="match status" value="1"/>
</dbReference>
<dbReference type="SUPFAM" id="SSF81383">
    <property type="entry name" value="F-box domain"/>
    <property type="match status" value="1"/>
</dbReference>
<dbReference type="SMART" id="SM00256">
    <property type="entry name" value="FBOX"/>
    <property type="match status" value="1"/>
</dbReference>
<protein>
    <submittedName>
        <fullName evidence="3">Uncharacterized protein LOC127752257</fullName>
    </submittedName>
</protein>
<dbReference type="RefSeq" id="XP_052133036.1">
    <property type="nucleotide sequence ID" value="XM_052277076.1"/>
</dbReference>
<sequence length="383" mass="41494">MMNLRSHTARNKSMERLPNEVLLEVMMYLSVEDLFACRLVSKRLAALAMHPYLWRREWRYVSSHVYNRSRCYACPALRLAPCLTDVSVEVPSARNTPLYKETRCAVSSLSVGLKEGAAGAALEAALVIRNQEALGRMTSLHLFMDSDVDASQAAVLLETVALVSGLKKLTVFNSFPLSEPPINGVYGLWPRSSLTHFSSELSPESEVFCNFVLAAHAATLEDVSLYEGTSTSTAALLAGMPKLRELECCALPGMEAVAACESLRELTLHITSDTERLELRAAAAFLGGATQLLGVVLEYDEGAGSAPATLDMDLILALAATGRSRVETLDIYTDPQDDDDDNFCPHARSLLQALPHLPALRALSVGCVPDALLLGITPRTAQA</sequence>
<dbReference type="InterPro" id="IPR036047">
    <property type="entry name" value="F-box-like_dom_sf"/>
</dbReference>
<gene>
    <name evidence="3" type="primary">LOC127752257</name>
</gene>
<organism evidence="2 3">
    <name type="scientific">Frankliniella occidentalis</name>
    <name type="common">Western flower thrips</name>
    <name type="synonym">Euthrips occidentalis</name>
    <dbReference type="NCBI Taxonomy" id="133901"/>
    <lineage>
        <taxon>Eukaryota</taxon>
        <taxon>Metazoa</taxon>
        <taxon>Ecdysozoa</taxon>
        <taxon>Arthropoda</taxon>
        <taxon>Hexapoda</taxon>
        <taxon>Insecta</taxon>
        <taxon>Pterygota</taxon>
        <taxon>Neoptera</taxon>
        <taxon>Paraneoptera</taxon>
        <taxon>Thysanoptera</taxon>
        <taxon>Terebrantia</taxon>
        <taxon>Thripoidea</taxon>
        <taxon>Thripidae</taxon>
        <taxon>Frankliniella</taxon>
    </lineage>
</organism>
<dbReference type="Gene3D" id="1.20.1280.50">
    <property type="match status" value="1"/>
</dbReference>
<evidence type="ECO:0000313" key="2">
    <source>
        <dbReference type="Proteomes" id="UP000504606"/>
    </source>
</evidence>
<dbReference type="AlphaFoldDB" id="A0A9C6XBG0"/>
<feature type="domain" description="F-box" evidence="1">
    <location>
        <begin position="11"/>
        <end position="57"/>
    </location>
</feature>
<keyword evidence="2" id="KW-1185">Reference proteome</keyword>
<dbReference type="GeneID" id="127752257"/>